<dbReference type="Proteomes" id="UP000885690">
    <property type="component" value="Unassembled WGS sequence"/>
</dbReference>
<comment type="caution">
    <text evidence="1">The sequence shown here is derived from an EMBL/GenBank/DDBJ whole genome shotgun (WGS) entry which is preliminary data.</text>
</comment>
<dbReference type="EMBL" id="DQWS01000023">
    <property type="protein sequence ID" value="HDD52549.1"/>
    <property type="molecule type" value="Genomic_DNA"/>
</dbReference>
<dbReference type="InterPro" id="IPR032587">
    <property type="entry name" value="DUF4911"/>
</dbReference>
<organism evidence="1">
    <name type="scientific">Thermosulfidibacter takaii</name>
    <dbReference type="NCBI Taxonomy" id="412593"/>
    <lineage>
        <taxon>Bacteria</taxon>
        <taxon>Pseudomonadati</taxon>
        <taxon>Thermosulfidibacterota</taxon>
        <taxon>Thermosulfidibacteria</taxon>
        <taxon>Thermosulfidibacterales</taxon>
        <taxon>Thermosulfidibacteraceae</taxon>
    </lineage>
</organism>
<proteinExistence type="predicted"/>
<gene>
    <name evidence="1" type="ORF">ENF32_00560</name>
</gene>
<dbReference type="AlphaFoldDB" id="A0A7C0Y7K4"/>
<name>A0A7C0Y7K4_9BACT</name>
<reference evidence="1" key="1">
    <citation type="journal article" date="2020" name="mSystems">
        <title>Genome- and Community-Level Interaction Insights into Carbon Utilization and Element Cycling Functions of Hydrothermarchaeota in Hydrothermal Sediment.</title>
        <authorList>
            <person name="Zhou Z."/>
            <person name="Liu Y."/>
            <person name="Xu W."/>
            <person name="Pan J."/>
            <person name="Luo Z.H."/>
            <person name="Li M."/>
        </authorList>
    </citation>
    <scope>NUCLEOTIDE SEQUENCE [LARGE SCALE GENOMIC DNA]</scope>
    <source>
        <strain evidence="1">HyVt-115</strain>
    </source>
</reference>
<dbReference type="Pfam" id="PF16256">
    <property type="entry name" value="DUF4911"/>
    <property type="match status" value="1"/>
</dbReference>
<sequence>MDLRDVTVRLWVPRSQVALLVAMVESYESLGVVRIVDAKKALAEIYASPSFLGLLLDLLQDLSREGISVNVLEISR</sequence>
<accession>A0A7C0Y7K4</accession>
<protein>
    <submittedName>
        <fullName evidence="1">DUF4911 domain-containing protein</fullName>
    </submittedName>
</protein>
<evidence type="ECO:0000313" key="1">
    <source>
        <dbReference type="EMBL" id="HDD52549.1"/>
    </source>
</evidence>